<evidence type="ECO:0000259" key="4">
    <source>
        <dbReference type="Pfam" id="PF14368"/>
    </source>
</evidence>
<sequence length="100" mass="10946">MKNNMSIKGASVCALLVMLAVAMVAPTAEAAGGCNPRELRPCTWAIMSLTAPSSKCCVKVREQRTCLCEYLRQPHLWPFFNSPNTRLVASSCGVPFPRRC</sequence>
<dbReference type="InParanoid" id="A0A7J7DV22"/>
<dbReference type="FunCoup" id="A0A7J7DV22">
    <property type="interactions" value="433"/>
</dbReference>
<keyword evidence="3" id="KW-0732">Signal</keyword>
<dbReference type="InterPro" id="IPR036312">
    <property type="entry name" value="Bifun_inhib/LTP/seed_sf"/>
</dbReference>
<dbReference type="PANTHER" id="PTHR33214:SF69">
    <property type="entry name" value="BIFUNCTIONAL INHIBITOR_LIPID-TRANSFER PROTEIN_SEED STORAGE 2S ALBUMIN SUPERFAMILY PROTEIN"/>
    <property type="match status" value="1"/>
</dbReference>
<dbReference type="EMBL" id="JAAARO010000003">
    <property type="protein sequence ID" value="KAF5750167.1"/>
    <property type="molecule type" value="Genomic_DNA"/>
</dbReference>
<dbReference type="PANTHER" id="PTHR33214">
    <property type="entry name" value="BIFUNCTIONAL INHIBITOR/LIPID-TRANSFER PROTEIN/SEED STORAGE 2S ALBUMIN SUPERFAMILY PROTEIN"/>
    <property type="match status" value="1"/>
</dbReference>
<keyword evidence="1" id="KW-0813">Transport</keyword>
<dbReference type="InterPro" id="IPR016140">
    <property type="entry name" value="Bifunc_inhib/LTP/seed_store"/>
</dbReference>
<reference evidence="5 6" key="1">
    <citation type="journal article" date="2020" name="Nat. Commun.">
        <title>Genome of Tripterygium wilfordii and identification of cytochrome P450 involved in triptolide biosynthesis.</title>
        <authorList>
            <person name="Tu L."/>
            <person name="Su P."/>
            <person name="Zhang Z."/>
            <person name="Gao L."/>
            <person name="Wang J."/>
            <person name="Hu T."/>
            <person name="Zhou J."/>
            <person name="Zhang Y."/>
            <person name="Zhao Y."/>
            <person name="Liu Y."/>
            <person name="Song Y."/>
            <person name="Tong Y."/>
            <person name="Lu Y."/>
            <person name="Yang J."/>
            <person name="Xu C."/>
            <person name="Jia M."/>
            <person name="Peters R.J."/>
            <person name="Huang L."/>
            <person name="Gao W."/>
        </authorList>
    </citation>
    <scope>NUCLEOTIDE SEQUENCE [LARGE SCALE GENOMIC DNA]</scope>
    <source>
        <strain evidence="6">cv. XIE 37</strain>
        <tissue evidence="5">Leaf</tissue>
    </source>
</reference>
<evidence type="ECO:0000256" key="2">
    <source>
        <dbReference type="ARBA" id="ARBA00023121"/>
    </source>
</evidence>
<feature type="chain" id="PRO_5029802850" evidence="3">
    <location>
        <begin position="31"/>
        <end position="100"/>
    </location>
</feature>
<feature type="domain" description="Bifunctional inhibitor/plant lipid transfer protein/seed storage helical" evidence="4">
    <location>
        <begin position="16"/>
        <end position="95"/>
    </location>
</feature>
<evidence type="ECO:0000313" key="5">
    <source>
        <dbReference type="EMBL" id="KAF5750167.1"/>
    </source>
</evidence>
<dbReference type="Pfam" id="PF14368">
    <property type="entry name" value="LTP_2"/>
    <property type="match status" value="1"/>
</dbReference>
<dbReference type="AlphaFoldDB" id="A0A7J7DV22"/>
<keyword evidence="2" id="KW-0446">Lipid-binding</keyword>
<dbReference type="InterPro" id="IPR033872">
    <property type="entry name" value="nsLTP2"/>
</dbReference>
<evidence type="ECO:0000256" key="3">
    <source>
        <dbReference type="SAM" id="SignalP"/>
    </source>
</evidence>
<accession>A0A7J7DV22</accession>
<dbReference type="GO" id="GO:0006869">
    <property type="term" value="P:lipid transport"/>
    <property type="evidence" value="ECO:0007669"/>
    <property type="project" value="InterPro"/>
</dbReference>
<evidence type="ECO:0000313" key="6">
    <source>
        <dbReference type="Proteomes" id="UP000593562"/>
    </source>
</evidence>
<organism evidence="5 6">
    <name type="scientific">Tripterygium wilfordii</name>
    <name type="common">Thunder God vine</name>
    <dbReference type="NCBI Taxonomy" id="458696"/>
    <lineage>
        <taxon>Eukaryota</taxon>
        <taxon>Viridiplantae</taxon>
        <taxon>Streptophyta</taxon>
        <taxon>Embryophyta</taxon>
        <taxon>Tracheophyta</taxon>
        <taxon>Spermatophyta</taxon>
        <taxon>Magnoliopsida</taxon>
        <taxon>eudicotyledons</taxon>
        <taxon>Gunneridae</taxon>
        <taxon>Pentapetalae</taxon>
        <taxon>rosids</taxon>
        <taxon>fabids</taxon>
        <taxon>Celastrales</taxon>
        <taxon>Celastraceae</taxon>
        <taxon>Tripterygium</taxon>
    </lineage>
</organism>
<keyword evidence="6" id="KW-1185">Reference proteome</keyword>
<gene>
    <name evidence="5" type="ORF">HS088_TW03G00499</name>
</gene>
<dbReference type="SUPFAM" id="SSF47699">
    <property type="entry name" value="Bifunctional inhibitor/lipid-transfer protein/seed storage 2S albumin"/>
    <property type="match status" value="1"/>
</dbReference>
<dbReference type="GO" id="GO:0008289">
    <property type="term" value="F:lipid binding"/>
    <property type="evidence" value="ECO:0007669"/>
    <property type="project" value="UniProtKB-KW"/>
</dbReference>
<feature type="signal peptide" evidence="3">
    <location>
        <begin position="1"/>
        <end position="30"/>
    </location>
</feature>
<evidence type="ECO:0000256" key="1">
    <source>
        <dbReference type="ARBA" id="ARBA00022448"/>
    </source>
</evidence>
<dbReference type="Proteomes" id="UP000593562">
    <property type="component" value="Unassembled WGS sequence"/>
</dbReference>
<dbReference type="Gene3D" id="1.10.110.10">
    <property type="entry name" value="Plant lipid-transfer and hydrophobic proteins"/>
    <property type="match status" value="1"/>
</dbReference>
<proteinExistence type="predicted"/>
<protein>
    <submittedName>
        <fullName evidence="5">Non-specific lipid-transfer protein AKCS9-like</fullName>
    </submittedName>
</protein>
<comment type="caution">
    <text evidence="5">The sequence shown here is derived from an EMBL/GenBank/DDBJ whole genome shotgun (WGS) entry which is preliminary data.</text>
</comment>
<dbReference type="CDD" id="cd01959">
    <property type="entry name" value="nsLTP2"/>
    <property type="match status" value="1"/>
</dbReference>
<name>A0A7J7DV22_TRIWF</name>